<accession>A0ABR2AA56</accession>
<dbReference type="Pfam" id="PF01412">
    <property type="entry name" value="ArfGap"/>
    <property type="match status" value="1"/>
</dbReference>
<evidence type="ECO:0000313" key="8">
    <source>
        <dbReference type="EMBL" id="KAK8489949.1"/>
    </source>
</evidence>
<dbReference type="PROSITE" id="PS50297">
    <property type="entry name" value="ANK_REP_REGION"/>
    <property type="match status" value="2"/>
</dbReference>
<keyword evidence="1" id="KW-0479">Metal-binding</keyword>
<dbReference type="InterPro" id="IPR038508">
    <property type="entry name" value="ArfGAP_dom_sf"/>
</dbReference>
<dbReference type="InterPro" id="IPR002110">
    <property type="entry name" value="Ankyrin_rpt"/>
</dbReference>
<dbReference type="SMART" id="SM00233">
    <property type="entry name" value="PH"/>
    <property type="match status" value="1"/>
</dbReference>
<dbReference type="InterPro" id="IPR004148">
    <property type="entry name" value="BAR_dom"/>
</dbReference>
<dbReference type="PANTHER" id="PTHR23180:SF244">
    <property type="entry name" value="ADP-RIBOSYLATION FACTOR GTPASE-ACTIVATING PROTEIN AGD2"/>
    <property type="match status" value="1"/>
</dbReference>
<feature type="repeat" description="ANK" evidence="4">
    <location>
        <begin position="656"/>
        <end position="688"/>
    </location>
</feature>
<evidence type="ECO:0008006" key="10">
    <source>
        <dbReference type="Google" id="ProtNLM"/>
    </source>
</evidence>
<dbReference type="InterPro" id="IPR001849">
    <property type="entry name" value="PH_domain"/>
</dbReference>
<evidence type="ECO:0000256" key="5">
    <source>
        <dbReference type="PROSITE-ProRule" id="PRU00288"/>
    </source>
</evidence>
<dbReference type="Pfam" id="PF16746">
    <property type="entry name" value="BAR_3"/>
    <property type="match status" value="1"/>
</dbReference>
<dbReference type="InterPro" id="IPR027267">
    <property type="entry name" value="AH/BAR_dom_sf"/>
</dbReference>
<dbReference type="Gene3D" id="1.20.1270.60">
    <property type="entry name" value="Arfaptin homology (AH) domain/BAR domain"/>
    <property type="match status" value="1"/>
</dbReference>
<gene>
    <name evidence="8" type="ORF">V6N12_074547</name>
</gene>
<dbReference type="PROSITE" id="PS50115">
    <property type="entry name" value="ARFGAP"/>
    <property type="match status" value="1"/>
</dbReference>
<keyword evidence="3" id="KW-0862">Zinc</keyword>
<evidence type="ECO:0000313" key="9">
    <source>
        <dbReference type="Proteomes" id="UP001472677"/>
    </source>
</evidence>
<proteinExistence type="predicted"/>
<keyword evidence="2 5" id="KW-0863">Zinc-finger</keyword>
<dbReference type="Gene3D" id="2.30.29.30">
    <property type="entry name" value="Pleckstrin-homology domain (PH domain)/Phosphotyrosine-binding domain (PTB)"/>
    <property type="match status" value="1"/>
</dbReference>
<dbReference type="PANTHER" id="PTHR23180">
    <property type="entry name" value="CENTAURIN/ARF"/>
    <property type="match status" value="1"/>
</dbReference>
<dbReference type="Gene3D" id="1.25.40.20">
    <property type="entry name" value="Ankyrin repeat-containing domain"/>
    <property type="match status" value="1"/>
</dbReference>
<dbReference type="PROSITE" id="PS50003">
    <property type="entry name" value="PH_DOMAIN"/>
    <property type="match status" value="1"/>
</dbReference>
<dbReference type="Pfam" id="PF00169">
    <property type="entry name" value="PH"/>
    <property type="match status" value="1"/>
</dbReference>
<evidence type="ECO:0000256" key="2">
    <source>
        <dbReference type="ARBA" id="ARBA00022771"/>
    </source>
</evidence>
<dbReference type="Pfam" id="PF12796">
    <property type="entry name" value="Ank_2"/>
    <property type="match status" value="1"/>
</dbReference>
<dbReference type="SMART" id="SM00248">
    <property type="entry name" value="ANK"/>
    <property type="match status" value="2"/>
</dbReference>
<evidence type="ECO:0000259" key="7">
    <source>
        <dbReference type="PROSITE" id="PS50115"/>
    </source>
</evidence>
<evidence type="ECO:0000256" key="1">
    <source>
        <dbReference type="ARBA" id="ARBA00022723"/>
    </source>
</evidence>
<dbReference type="SMART" id="SM00105">
    <property type="entry name" value="ArfGap"/>
    <property type="match status" value="1"/>
</dbReference>
<keyword evidence="9" id="KW-1185">Reference proteome</keyword>
<sequence>MAAFIKLEDSPMFQNQVSFLEHTAEEVKERCQTLYIGSKTFLKALGEAYIGDNSFAASLEAFGGGQDDPISVSIGGPVVSKFINAFSELANFKEMLLSQVEHLLVDRLMHFMDVDLQDVKESRRQLNIARYTYDQAREKFVSLKKNTRGDVVAELEKGYDLLSQLEPFIHQVLTYAQQSKELANVEQERLEKRIQEFRTKAEIDTLRASSNIEPSTNAGSIHVGMNLDKNVEALLQSSTQGEVETIKQGYLLKRSSSRADWKRRFFVLDSQGTLYYYGNKDNKPMGSQHQHTASADYSNVFAKFRIRHSRSLSFSEEASGYHTVDLRTSTIKMDTEDTDLRLCFRIISPVRTYTLQPWFSFSHDVAMLILIKLLLIVIWLSVVAASGKKHVETRKPSSNVSSPTHGTLEIKQIGFGTDPISTVLRKIPGNDVCAECSTLEPEWASLNLGILLCIECSGVHRNLGVHISKVRSLTLDVKVWEPSVVELFRLLGNTYCNSIWEGSLLKNESVDESNPSSTSITKPGAEDAFSDKEKYIHAKWLDESFISHSVMIRGYNIIPSLNQYVDKSLIIRDALQPEDSLNSTNIWQAVKADNIQEVYRLIAISETNLVNTTFDDAVSIESYHHADNTHTEEKEKYRPSACQRIKDSNDPMNCLQGCSLLHLACQGGSIVMLELLLQFGADINMPDFHGRTPLHHCIAVGNFSLTKHLLRRGASSSIKDYGGFSALERTVQKGAIKDEELFLLLNES</sequence>
<organism evidence="8 9">
    <name type="scientific">Hibiscus sabdariffa</name>
    <name type="common">roselle</name>
    <dbReference type="NCBI Taxonomy" id="183260"/>
    <lineage>
        <taxon>Eukaryota</taxon>
        <taxon>Viridiplantae</taxon>
        <taxon>Streptophyta</taxon>
        <taxon>Embryophyta</taxon>
        <taxon>Tracheophyta</taxon>
        <taxon>Spermatophyta</taxon>
        <taxon>Magnoliopsida</taxon>
        <taxon>eudicotyledons</taxon>
        <taxon>Gunneridae</taxon>
        <taxon>Pentapetalae</taxon>
        <taxon>rosids</taxon>
        <taxon>malvids</taxon>
        <taxon>Malvales</taxon>
        <taxon>Malvaceae</taxon>
        <taxon>Malvoideae</taxon>
        <taxon>Hibiscus</taxon>
    </lineage>
</organism>
<dbReference type="InterPro" id="IPR037278">
    <property type="entry name" value="ARFGAP/RecO"/>
</dbReference>
<dbReference type="CDD" id="cd08204">
    <property type="entry name" value="ArfGap"/>
    <property type="match status" value="1"/>
</dbReference>
<dbReference type="PRINTS" id="PR00405">
    <property type="entry name" value="REVINTRACTNG"/>
</dbReference>
<reference evidence="8 9" key="1">
    <citation type="journal article" date="2024" name="G3 (Bethesda)">
        <title>Genome assembly of Hibiscus sabdariffa L. provides insights into metabolisms of medicinal natural products.</title>
        <authorList>
            <person name="Kim T."/>
        </authorList>
    </citation>
    <scope>NUCLEOTIDE SEQUENCE [LARGE SCALE GENOMIC DNA]</scope>
    <source>
        <strain evidence="8">TK-2024</strain>
        <tissue evidence="8">Old leaves</tissue>
    </source>
</reference>
<dbReference type="InterPro" id="IPR001164">
    <property type="entry name" value="ArfGAP_dom"/>
</dbReference>
<feature type="repeat" description="ANK" evidence="4">
    <location>
        <begin position="689"/>
        <end position="721"/>
    </location>
</feature>
<dbReference type="EMBL" id="JBBPBM010000881">
    <property type="protein sequence ID" value="KAK8489949.1"/>
    <property type="molecule type" value="Genomic_DNA"/>
</dbReference>
<comment type="caution">
    <text evidence="8">The sequence shown here is derived from an EMBL/GenBank/DDBJ whole genome shotgun (WGS) entry which is preliminary data.</text>
</comment>
<dbReference type="SUPFAM" id="SSF50729">
    <property type="entry name" value="PH domain-like"/>
    <property type="match status" value="1"/>
</dbReference>
<dbReference type="SUPFAM" id="SSF57863">
    <property type="entry name" value="ArfGap/RecO-like zinc finger"/>
    <property type="match status" value="1"/>
</dbReference>
<dbReference type="Proteomes" id="UP001472677">
    <property type="component" value="Unassembled WGS sequence"/>
</dbReference>
<feature type="domain" description="PH" evidence="6">
    <location>
        <begin position="244"/>
        <end position="388"/>
    </location>
</feature>
<dbReference type="PROSITE" id="PS50088">
    <property type="entry name" value="ANK_REPEAT"/>
    <property type="match status" value="2"/>
</dbReference>
<feature type="domain" description="Arf-GAP" evidence="7">
    <location>
        <begin position="418"/>
        <end position="546"/>
    </location>
</feature>
<evidence type="ECO:0000256" key="4">
    <source>
        <dbReference type="PROSITE-ProRule" id="PRU00023"/>
    </source>
</evidence>
<dbReference type="SUPFAM" id="SSF103657">
    <property type="entry name" value="BAR/IMD domain-like"/>
    <property type="match status" value="1"/>
</dbReference>
<dbReference type="SUPFAM" id="SSF48403">
    <property type="entry name" value="Ankyrin repeat"/>
    <property type="match status" value="1"/>
</dbReference>
<dbReference type="Gene3D" id="1.10.220.150">
    <property type="entry name" value="Arf GTPase activating protein"/>
    <property type="match status" value="1"/>
</dbReference>
<keyword evidence="4" id="KW-0040">ANK repeat</keyword>
<evidence type="ECO:0000256" key="3">
    <source>
        <dbReference type="ARBA" id="ARBA00022833"/>
    </source>
</evidence>
<name>A0ABR2AA56_9ROSI</name>
<dbReference type="InterPro" id="IPR036770">
    <property type="entry name" value="Ankyrin_rpt-contain_sf"/>
</dbReference>
<dbReference type="InterPro" id="IPR045258">
    <property type="entry name" value="ACAP1/2/3-like"/>
</dbReference>
<protein>
    <recommendedName>
        <fullName evidence="10">ADP-ribosylation factor GTPase-activating protein AGD4-like</fullName>
    </recommendedName>
</protein>
<evidence type="ECO:0000259" key="6">
    <source>
        <dbReference type="PROSITE" id="PS50003"/>
    </source>
</evidence>
<dbReference type="InterPro" id="IPR011993">
    <property type="entry name" value="PH-like_dom_sf"/>
</dbReference>